<dbReference type="GO" id="GO:0016020">
    <property type="term" value="C:membrane"/>
    <property type="evidence" value="ECO:0007669"/>
    <property type="project" value="UniProtKB-SubCell"/>
</dbReference>
<evidence type="ECO:0000256" key="2">
    <source>
        <dbReference type="ARBA" id="ARBA00004229"/>
    </source>
</evidence>
<evidence type="ECO:0000256" key="3">
    <source>
        <dbReference type="ARBA" id="ARBA00008889"/>
    </source>
</evidence>
<comment type="subcellular location">
    <subcellularLocation>
        <location evidence="1">Membrane</location>
        <topology evidence="1">Single-pass membrane protein</topology>
    </subcellularLocation>
    <subcellularLocation>
        <location evidence="2">Plastid</location>
        <location evidence="2">Chloroplast</location>
    </subcellularLocation>
</comment>
<protein>
    <recommendedName>
        <fullName evidence="16">Large ribosomal subunit protein uL10c</fullName>
    </recommendedName>
    <alternativeName>
        <fullName evidence="17">50S ribosomal protein L10, chloroplastic</fullName>
    </alternativeName>
    <alternativeName>
        <fullName evidence="18">CL10</fullName>
    </alternativeName>
</protein>
<dbReference type="AlphaFoldDB" id="A0A8S2AP07"/>
<evidence type="ECO:0000256" key="12">
    <source>
        <dbReference type="ARBA" id="ARBA00022980"/>
    </source>
</evidence>
<keyword evidence="15" id="KW-0687">Ribonucleoprotein</keyword>
<evidence type="ECO:0000256" key="10">
    <source>
        <dbReference type="ARBA" id="ARBA00022884"/>
    </source>
</evidence>
<dbReference type="InterPro" id="IPR047865">
    <property type="entry name" value="Ribosomal_uL10_bac_type"/>
</dbReference>
<keyword evidence="4" id="KW-0150">Chloroplast</keyword>
<accession>A0A8S2AP07</accession>
<dbReference type="SUPFAM" id="SSF160369">
    <property type="entry name" value="Ribosomal protein L10-like"/>
    <property type="match status" value="1"/>
</dbReference>
<evidence type="ECO:0000256" key="6">
    <source>
        <dbReference type="ARBA" id="ARBA00022676"/>
    </source>
</evidence>
<comment type="similarity">
    <text evidence="3">Belongs to the universal ribosomal protein uL10 family.</text>
</comment>
<sequence>MGKASGLLLFLLGFGFFVVTYNLLTLIVHNRSGVSNSDGSLLLDPVVQMPLNIRKAKSSPAPFHVALTATDAPYNKWQCRIMYYWYKQKKSLPGSDMGGFTRILHSGNPDNLMDEIPTFVVDPLPPGLDRGYVVLNRPWAFVQWLERATIKEDYVLMAEPDHVFVNPLPNLAVGGFPAAFPFFYITPEKYENIVRKYYPVEMGPVTNIDPIGNSPVIISKESLEKIAPTWMNVSLTMKNDPETDKAFGWVLEMYGYAIASAIHGVRHILRKDFMLQPPWDLSTKGKFIIHYTYGCDYNMKGELTYGKIGEWRFDKRSHLRGPPPRNMSLPPPGVPESVVTLVKMRISTLTPKTSNSPNYPRLPVIRSAVSRNKKEETVEAVKSHLENCHLLAAINYKGLTVKQFQDLRRTLPNTTKLIVAKNTLVFKAIEGTKWEALKPCMKGMNAWLFVQTDEIPSALKPYRSFQKERKLEDNDFAGAVFEGKFYAPDNFKVLETMPTRAEVYAKMLGALQSPAINLVTTLQAPAREVIMVLMAYIKKLEDESNA</sequence>
<evidence type="ECO:0000313" key="22">
    <source>
        <dbReference type="Proteomes" id="UP000682877"/>
    </source>
</evidence>
<evidence type="ECO:0000256" key="14">
    <source>
        <dbReference type="ARBA" id="ARBA00023136"/>
    </source>
</evidence>
<keyword evidence="13 19" id="KW-1133">Transmembrane helix</keyword>
<keyword evidence="9" id="KW-0699">rRNA-binding</keyword>
<dbReference type="Gene3D" id="3.30.70.1730">
    <property type="match status" value="1"/>
</dbReference>
<dbReference type="InterPro" id="IPR043141">
    <property type="entry name" value="Ribosomal_uL10-like_sf"/>
</dbReference>
<name>A0A8S2AP07_ARAAE</name>
<keyword evidence="11" id="KW-0809">Transit peptide</keyword>
<evidence type="ECO:0000256" key="15">
    <source>
        <dbReference type="ARBA" id="ARBA00023274"/>
    </source>
</evidence>
<dbReference type="FunFam" id="3.30.70.1730:FF:000007">
    <property type="entry name" value="50S ribosomal protein L10"/>
    <property type="match status" value="1"/>
</dbReference>
<keyword evidence="8 19" id="KW-0812">Transmembrane</keyword>
<dbReference type="CDD" id="cd05797">
    <property type="entry name" value="Ribosomal_L10"/>
    <property type="match status" value="1"/>
</dbReference>
<evidence type="ECO:0000256" key="13">
    <source>
        <dbReference type="ARBA" id="ARBA00022989"/>
    </source>
</evidence>
<dbReference type="InterPro" id="IPR001790">
    <property type="entry name" value="Ribosomal_uL10"/>
</dbReference>
<dbReference type="InterPro" id="IPR022973">
    <property type="entry name" value="Ribosomal_uL10_bac"/>
</dbReference>
<feature type="domain" description="Hydroxyproline O-arabinosyltransferase-like" evidence="20">
    <location>
        <begin position="63"/>
        <end position="344"/>
    </location>
</feature>
<dbReference type="Gene3D" id="6.10.250.290">
    <property type="match status" value="1"/>
</dbReference>
<dbReference type="GO" id="GO:0019843">
    <property type="term" value="F:rRNA binding"/>
    <property type="evidence" value="ECO:0007669"/>
    <property type="project" value="UniProtKB-KW"/>
</dbReference>
<evidence type="ECO:0000256" key="17">
    <source>
        <dbReference type="ARBA" id="ARBA00077220"/>
    </source>
</evidence>
<evidence type="ECO:0000313" key="21">
    <source>
        <dbReference type="EMBL" id="CAE6099462.1"/>
    </source>
</evidence>
<evidence type="ECO:0000256" key="8">
    <source>
        <dbReference type="ARBA" id="ARBA00022692"/>
    </source>
</evidence>
<evidence type="ECO:0000256" key="1">
    <source>
        <dbReference type="ARBA" id="ARBA00004167"/>
    </source>
</evidence>
<dbReference type="GO" id="GO:1990904">
    <property type="term" value="C:ribonucleoprotein complex"/>
    <property type="evidence" value="ECO:0007669"/>
    <property type="project" value="UniProtKB-KW"/>
</dbReference>
<keyword evidence="6" id="KW-0328">Glycosyltransferase</keyword>
<proteinExistence type="inferred from homology"/>
<evidence type="ECO:0000256" key="5">
    <source>
        <dbReference type="ARBA" id="ARBA00022640"/>
    </source>
</evidence>
<feature type="transmembrane region" description="Helical" evidence="19">
    <location>
        <begin position="7"/>
        <end position="28"/>
    </location>
</feature>
<dbReference type="InterPro" id="IPR056508">
    <property type="entry name" value="HPAT-like"/>
</dbReference>
<evidence type="ECO:0000256" key="16">
    <source>
        <dbReference type="ARBA" id="ARBA00068986"/>
    </source>
</evidence>
<evidence type="ECO:0000256" key="11">
    <source>
        <dbReference type="ARBA" id="ARBA00022946"/>
    </source>
</evidence>
<dbReference type="Pfam" id="PF00466">
    <property type="entry name" value="Ribosomal_L10"/>
    <property type="match status" value="1"/>
</dbReference>
<evidence type="ECO:0000256" key="9">
    <source>
        <dbReference type="ARBA" id="ARBA00022730"/>
    </source>
</evidence>
<evidence type="ECO:0000259" key="20">
    <source>
        <dbReference type="Pfam" id="PF23452"/>
    </source>
</evidence>
<evidence type="ECO:0000256" key="7">
    <source>
        <dbReference type="ARBA" id="ARBA00022679"/>
    </source>
</evidence>
<gene>
    <name evidence="21" type="ORF">AARE701A_LOCUS15160</name>
</gene>
<dbReference type="HAMAP" id="MF_00362">
    <property type="entry name" value="Ribosomal_uL10"/>
    <property type="match status" value="1"/>
</dbReference>
<dbReference type="NCBIfam" id="NF000955">
    <property type="entry name" value="PRK00099.1-1"/>
    <property type="match status" value="1"/>
</dbReference>
<keyword evidence="5" id="KW-0934">Plastid</keyword>
<dbReference type="PANTHER" id="PTHR31485:SF36">
    <property type="entry name" value="HYDROXYPROLINE O-ARABINOSYLTRANSFERASE 3"/>
    <property type="match status" value="1"/>
</dbReference>
<evidence type="ECO:0000256" key="19">
    <source>
        <dbReference type="SAM" id="Phobius"/>
    </source>
</evidence>
<reference evidence="21" key="1">
    <citation type="submission" date="2021-01" db="EMBL/GenBank/DDBJ databases">
        <authorList>
            <person name="Bezrukov I."/>
        </authorList>
    </citation>
    <scope>NUCLEOTIDE SEQUENCE</scope>
</reference>
<keyword evidence="10" id="KW-0694">RNA-binding</keyword>
<keyword evidence="14 19" id="KW-0472">Membrane</keyword>
<dbReference type="GO" id="GO:0016757">
    <property type="term" value="F:glycosyltransferase activity"/>
    <property type="evidence" value="ECO:0007669"/>
    <property type="project" value="UniProtKB-KW"/>
</dbReference>
<dbReference type="Proteomes" id="UP000682877">
    <property type="component" value="Chromosome 6"/>
</dbReference>
<keyword evidence="22" id="KW-1185">Reference proteome</keyword>
<dbReference type="GO" id="GO:0005840">
    <property type="term" value="C:ribosome"/>
    <property type="evidence" value="ECO:0007669"/>
    <property type="project" value="UniProtKB-KW"/>
</dbReference>
<keyword evidence="7" id="KW-0808">Transferase</keyword>
<organism evidence="21 22">
    <name type="scientific">Arabidopsis arenosa</name>
    <name type="common">Sand rock-cress</name>
    <name type="synonym">Cardaminopsis arenosa</name>
    <dbReference type="NCBI Taxonomy" id="38785"/>
    <lineage>
        <taxon>Eukaryota</taxon>
        <taxon>Viridiplantae</taxon>
        <taxon>Streptophyta</taxon>
        <taxon>Embryophyta</taxon>
        <taxon>Tracheophyta</taxon>
        <taxon>Spermatophyta</taxon>
        <taxon>Magnoliopsida</taxon>
        <taxon>eudicotyledons</taxon>
        <taxon>Gunneridae</taxon>
        <taxon>Pentapetalae</taxon>
        <taxon>rosids</taxon>
        <taxon>malvids</taxon>
        <taxon>Brassicales</taxon>
        <taxon>Brassicaceae</taxon>
        <taxon>Camelineae</taxon>
        <taxon>Arabidopsis</taxon>
    </lineage>
</organism>
<evidence type="ECO:0000256" key="4">
    <source>
        <dbReference type="ARBA" id="ARBA00022528"/>
    </source>
</evidence>
<dbReference type="Pfam" id="PF23452">
    <property type="entry name" value="HPAT"/>
    <property type="match status" value="1"/>
</dbReference>
<dbReference type="GO" id="GO:0009507">
    <property type="term" value="C:chloroplast"/>
    <property type="evidence" value="ECO:0007669"/>
    <property type="project" value="UniProtKB-SubCell"/>
</dbReference>
<dbReference type="EMBL" id="LR999456">
    <property type="protein sequence ID" value="CAE6099462.1"/>
    <property type="molecule type" value="Genomic_DNA"/>
</dbReference>
<dbReference type="PANTHER" id="PTHR31485">
    <property type="entry name" value="PEPTIDYL SERINE ALPHA-GALACTOSYLTRANSFERASE"/>
    <property type="match status" value="1"/>
</dbReference>
<dbReference type="InterPro" id="IPR044845">
    <property type="entry name" value="HPAT/SRGT1-like"/>
</dbReference>
<keyword evidence="12" id="KW-0689">Ribosomal protein</keyword>
<evidence type="ECO:0000256" key="18">
    <source>
        <dbReference type="ARBA" id="ARBA00082750"/>
    </source>
</evidence>